<protein>
    <submittedName>
        <fullName evidence="1">Uncharacterized protein</fullName>
    </submittedName>
</protein>
<evidence type="ECO:0000313" key="1">
    <source>
        <dbReference type="EMBL" id="KAK0518727.1"/>
    </source>
</evidence>
<keyword evidence="2" id="KW-1185">Reference proteome</keyword>
<dbReference type="EMBL" id="JAPDMQ010001190">
    <property type="protein sequence ID" value="KAK0518727.1"/>
    <property type="molecule type" value="Genomic_DNA"/>
</dbReference>
<gene>
    <name evidence="1" type="ORF">OC842_007702</name>
</gene>
<proteinExistence type="predicted"/>
<dbReference type="AlphaFoldDB" id="A0AAN6G669"/>
<feature type="non-terminal residue" evidence="1">
    <location>
        <position position="106"/>
    </location>
</feature>
<evidence type="ECO:0000313" key="2">
    <source>
        <dbReference type="Proteomes" id="UP001176521"/>
    </source>
</evidence>
<reference evidence="1" key="1">
    <citation type="journal article" date="2023" name="PhytoFront">
        <title>Draft Genome Resources of Seven Strains of Tilletia horrida, Causal Agent of Kernel Smut of Rice.</title>
        <authorList>
            <person name="Khanal S."/>
            <person name="Antony Babu S."/>
            <person name="Zhou X.G."/>
        </authorList>
    </citation>
    <scope>NUCLEOTIDE SEQUENCE</scope>
    <source>
        <strain evidence="1">TX3</strain>
    </source>
</reference>
<accession>A0AAN6G669</accession>
<organism evidence="1 2">
    <name type="scientific">Tilletia horrida</name>
    <dbReference type="NCBI Taxonomy" id="155126"/>
    <lineage>
        <taxon>Eukaryota</taxon>
        <taxon>Fungi</taxon>
        <taxon>Dikarya</taxon>
        <taxon>Basidiomycota</taxon>
        <taxon>Ustilaginomycotina</taxon>
        <taxon>Exobasidiomycetes</taxon>
        <taxon>Tilletiales</taxon>
        <taxon>Tilletiaceae</taxon>
        <taxon>Tilletia</taxon>
    </lineage>
</organism>
<dbReference type="Proteomes" id="UP001176521">
    <property type="component" value="Unassembled WGS sequence"/>
</dbReference>
<sequence length="106" mass="11994">MARKTGSKNAAEVTPAAKNLGSVVFCSEEEHLQAAQDVVKLEHVNKPWTREAWERARPWILEQRQKLESNGWVPTDANRTELLVLKRNAPPGSFTEDGSLYLRIPK</sequence>
<comment type="caution">
    <text evidence="1">The sequence shown here is derived from an EMBL/GenBank/DDBJ whole genome shotgun (WGS) entry which is preliminary data.</text>
</comment>
<name>A0AAN6G669_9BASI</name>